<dbReference type="RefSeq" id="WP_343897833.1">
    <property type="nucleotide sequence ID" value="NZ_BAAAFZ010000092.1"/>
</dbReference>
<keyword evidence="4" id="KW-1185">Reference proteome</keyword>
<feature type="region of interest" description="Disordered" evidence="1">
    <location>
        <begin position="162"/>
        <end position="231"/>
    </location>
</feature>
<feature type="transmembrane region" description="Helical" evidence="2">
    <location>
        <begin position="46"/>
        <end position="66"/>
    </location>
</feature>
<sequence length="231" mass="24492">MTNADRLQRWNQLYDRTPERWRFQVAVWALVAVGAVNMLLTIAVGFPFALLLGLAILAMAAVRVPYALGWLRTEGDAAGGGDRARMEIEAPSWMIRVNRWYDGLDETQRPLVLLAALAIPGAINMLLTFAGGFPFGLLFLLAVLALVVIRAPYTAGWYKEPQSSAGDPALGVEPAAPRIGDESAQNSFGATPRAAEGAAAAAEPPAQQQRSAKARPNGGAAAAATPANTQN</sequence>
<dbReference type="Proteomes" id="UP001501588">
    <property type="component" value="Unassembled WGS sequence"/>
</dbReference>
<gene>
    <name evidence="3" type="ORF">GCM10009416_46620</name>
</gene>
<accession>A0ABP3RBJ7</accession>
<feature type="compositionally biased region" description="Low complexity" evidence="1">
    <location>
        <begin position="189"/>
        <end position="231"/>
    </location>
</feature>
<evidence type="ECO:0000256" key="2">
    <source>
        <dbReference type="SAM" id="Phobius"/>
    </source>
</evidence>
<evidence type="ECO:0000313" key="3">
    <source>
        <dbReference type="EMBL" id="GAA0603687.1"/>
    </source>
</evidence>
<evidence type="ECO:0000313" key="4">
    <source>
        <dbReference type="Proteomes" id="UP001501588"/>
    </source>
</evidence>
<name>A0ABP3RBJ7_9PROT</name>
<reference evidence="4" key="1">
    <citation type="journal article" date="2019" name="Int. J. Syst. Evol. Microbiol.">
        <title>The Global Catalogue of Microorganisms (GCM) 10K type strain sequencing project: providing services to taxonomists for standard genome sequencing and annotation.</title>
        <authorList>
            <consortium name="The Broad Institute Genomics Platform"/>
            <consortium name="The Broad Institute Genome Sequencing Center for Infectious Disease"/>
            <person name="Wu L."/>
            <person name="Ma J."/>
        </authorList>
    </citation>
    <scope>NUCLEOTIDE SEQUENCE [LARGE SCALE GENOMIC DNA]</scope>
    <source>
        <strain evidence="4">JCM 9933</strain>
    </source>
</reference>
<organism evidence="3 4">
    <name type="scientific">Craurococcus roseus</name>
    <dbReference type="NCBI Taxonomy" id="77585"/>
    <lineage>
        <taxon>Bacteria</taxon>
        <taxon>Pseudomonadati</taxon>
        <taxon>Pseudomonadota</taxon>
        <taxon>Alphaproteobacteria</taxon>
        <taxon>Acetobacterales</taxon>
        <taxon>Acetobacteraceae</taxon>
        <taxon>Craurococcus</taxon>
    </lineage>
</organism>
<keyword evidence="2" id="KW-0472">Membrane</keyword>
<proteinExistence type="predicted"/>
<keyword evidence="2" id="KW-1133">Transmembrane helix</keyword>
<comment type="caution">
    <text evidence="3">The sequence shown here is derived from an EMBL/GenBank/DDBJ whole genome shotgun (WGS) entry which is preliminary data.</text>
</comment>
<evidence type="ECO:0008006" key="5">
    <source>
        <dbReference type="Google" id="ProtNLM"/>
    </source>
</evidence>
<keyword evidence="2" id="KW-0812">Transmembrane</keyword>
<feature type="transmembrane region" description="Helical" evidence="2">
    <location>
        <begin position="135"/>
        <end position="153"/>
    </location>
</feature>
<evidence type="ECO:0000256" key="1">
    <source>
        <dbReference type="SAM" id="MobiDB-lite"/>
    </source>
</evidence>
<dbReference type="EMBL" id="BAAAFZ010000092">
    <property type="protein sequence ID" value="GAA0603687.1"/>
    <property type="molecule type" value="Genomic_DNA"/>
</dbReference>
<protein>
    <recommendedName>
        <fullName evidence="5">Sensor domain-containing protein</fullName>
    </recommendedName>
</protein>